<feature type="compositionally biased region" description="Polar residues" evidence="3">
    <location>
        <begin position="365"/>
        <end position="378"/>
    </location>
</feature>
<dbReference type="InterPro" id="IPR013529">
    <property type="entry name" value="Glyco_hydro_42_N"/>
</dbReference>
<evidence type="ECO:0000259" key="5">
    <source>
        <dbReference type="Pfam" id="PF17992"/>
    </source>
</evidence>
<accession>A0A8J2XNF5</accession>
<gene>
    <name evidence="6" type="ORF">GCM10011369_11740</name>
</gene>
<dbReference type="Gene3D" id="2.60.120.430">
    <property type="entry name" value="Galactose-binding lectin"/>
    <property type="match status" value="1"/>
</dbReference>
<feature type="region of interest" description="Disordered" evidence="3">
    <location>
        <begin position="355"/>
        <end position="378"/>
    </location>
</feature>
<evidence type="ECO:0000256" key="3">
    <source>
        <dbReference type="SAM" id="MobiDB-lite"/>
    </source>
</evidence>
<name>A0A8J2XNF5_9GAMM</name>
<keyword evidence="1 6" id="KW-0378">Hydrolase</keyword>
<dbReference type="Proteomes" id="UP000619743">
    <property type="component" value="Unassembled WGS sequence"/>
</dbReference>
<dbReference type="InterPro" id="IPR017853">
    <property type="entry name" value="GH"/>
</dbReference>
<dbReference type="OrthoDB" id="9760450at2"/>
<feature type="domain" description="Agarase CBM-like" evidence="5">
    <location>
        <begin position="51"/>
        <end position="246"/>
    </location>
</feature>
<dbReference type="AlphaFoldDB" id="A0A8J2XNF5"/>
<dbReference type="SUPFAM" id="SSF51445">
    <property type="entry name" value="(Trans)glycosidases"/>
    <property type="match status" value="1"/>
</dbReference>
<keyword evidence="7" id="KW-1185">Reference proteome</keyword>
<dbReference type="GO" id="GO:0009341">
    <property type="term" value="C:beta-galactosidase complex"/>
    <property type="evidence" value="ECO:0007669"/>
    <property type="project" value="InterPro"/>
</dbReference>
<evidence type="ECO:0000256" key="1">
    <source>
        <dbReference type="ARBA" id="ARBA00022801"/>
    </source>
</evidence>
<dbReference type="EMBL" id="BMDX01000004">
    <property type="protein sequence ID" value="GGA71613.1"/>
    <property type="molecule type" value="Genomic_DNA"/>
</dbReference>
<dbReference type="RefSeq" id="WP_087505010.1">
    <property type="nucleotide sequence ID" value="NZ_BMDX01000004.1"/>
</dbReference>
<dbReference type="InterPro" id="IPR040669">
    <property type="entry name" value="Agarase_CBM"/>
</dbReference>
<comment type="caution">
    <text evidence="6">The sequence shown here is derived from an EMBL/GenBank/DDBJ whole genome shotgun (WGS) entry which is preliminary data.</text>
</comment>
<dbReference type="GO" id="GO:0004565">
    <property type="term" value="F:beta-galactosidase activity"/>
    <property type="evidence" value="ECO:0007669"/>
    <property type="project" value="InterPro"/>
</dbReference>
<dbReference type="Gene3D" id="3.20.20.80">
    <property type="entry name" value="Glycosidases"/>
    <property type="match status" value="1"/>
</dbReference>
<evidence type="ECO:0000313" key="7">
    <source>
        <dbReference type="Proteomes" id="UP000619743"/>
    </source>
</evidence>
<protein>
    <submittedName>
        <fullName evidence="6">Hydrolase</fullName>
    </submittedName>
</protein>
<proteinExistence type="predicted"/>
<organism evidence="6 7">
    <name type="scientific">Neiella marina</name>
    <dbReference type="NCBI Taxonomy" id="508461"/>
    <lineage>
        <taxon>Bacteria</taxon>
        <taxon>Pseudomonadati</taxon>
        <taxon>Pseudomonadota</taxon>
        <taxon>Gammaproteobacteria</taxon>
        <taxon>Alteromonadales</taxon>
        <taxon>Echinimonadaceae</taxon>
        <taxon>Neiella</taxon>
    </lineage>
</organism>
<dbReference type="GO" id="GO:0005975">
    <property type="term" value="P:carbohydrate metabolic process"/>
    <property type="evidence" value="ECO:0007669"/>
    <property type="project" value="InterPro"/>
</dbReference>
<dbReference type="Pfam" id="PF17992">
    <property type="entry name" value="Agarase_CBM"/>
    <property type="match status" value="1"/>
</dbReference>
<evidence type="ECO:0000259" key="4">
    <source>
        <dbReference type="Pfam" id="PF02449"/>
    </source>
</evidence>
<evidence type="ECO:0000313" key="6">
    <source>
        <dbReference type="EMBL" id="GGA71613.1"/>
    </source>
</evidence>
<feature type="domain" description="Glycoside hydrolase family 42 N-terminal" evidence="4">
    <location>
        <begin position="569"/>
        <end position="677"/>
    </location>
</feature>
<dbReference type="Pfam" id="PF02449">
    <property type="entry name" value="Glyco_hydro_42"/>
    <property type="match status" value="1"/>
</dbReference>
<reference evidence="7" key="1">
    <citation type="journal article" date="2019" name="Int. J. Syst. Evol. Microbiol.">
        <title>The Global Catalogue of Microorganisms (GCM) 10K type strain sequencing project: providing services to taxonomists for standard genome sequencing and annotation.</title>
        <authorList>
            <consortium name="The Broad Institute Genomics Platform"/>
            <consortium name="The Broad Institute Genome Sequencing Center for Infectious Disease"/>
            <person name="Wu L."/>
            <person name="Ma J."/>
        </authorList>
    </citation>
    <scope>NUCLEOTIDE SEQUENCE [LARGE SCALE GENOMIC DNA]</scope>
    <source>
        <strain evidence="7">CGMCC 1.10130</strain>
    </source>
</reference>
<evidence type="ECO:0000256" key="2">
    <source>
        <dbReference type="ARBA" id="ARBA00023295"/>
    </source>
</evidence>
<sequence>MQLIRVSTNLLIGCSALCLVGCQKADPSISVDNSDGELQSQQTQPLIQLFDFEQQVIPDAVQLHNATTSFVSNEGMVTSGDYGLRVQFSSKTDEHNAVAIVPEQPFDWSDYQDFSLVFDIANQGDYSTFLFVSIEDSQGQSYTRAINIPVGGSQSYYSKMDGHDIGSASSNEDQSIELNLSSGLRSNPETWQSDDTQMVWMWGTKNLDLSAIRRIVLRTEYNLHDTEITLDNIRLEANPPMDTDFLVGIVDKFGQNPNAEFAEKVNSEAELIAKKDAELRALNNGALMAERSKFSGWKAGPKLQATGYFRTEKVDGKWWLVDPEGYLYLATGVDIIRLANSTTMTGYGFDEKALQSRDSEDVTPEDSQGLNPVNQAAQKTRTLMSPTRANMFEWLPASYDEPLGNHFGYRKDVHSGPIKSGEVYSFYSANLERKYGESSPNSFLQDWKQVTIDRMLNWGFTSLGNWTDPMFYDTTKVPYFANGWIIGDFKTVSSGSDFWRPLPDVFDPEFARRADVTLKTIADETQGSPWCVGVFIDNEKSWGRANSRQTELGIVINTLTRSGAEVPTKAEFTRVMKAKYADIDKLNAVWATDFDSWQAFDQGDFDSQLSAEREADYSLLLTTYAEQYFRIVRAALKQHLPNHMYFGVRFADWGMPKEVVAASAKYSDVVSFNNYKQGVTEGKWSFLPALDKPIMIGEFHFGAVDSGYYHPGLVYAANQTDRARMYQDYMNSVFDNDYFVGAHWFQYMDSPLTGRAYDGENYNVGFVTVADVPYEAMIKAAKELHGDMYQRRYHRRDNRPAQLKE</sequence>
<keyword evidence="2" id="KW-0326">Glycosidase</keyword>